<keyword evidence="1" id="KW-0472">Membrane</keyword>
<dbReference type="EMBL" id="FR871757">
    <property type="protein sequence ID" value="CCB80472.1"/>
    <property type="molecule type" value="Genomic_DNA"/>
</dbReference>
<keyword evidence="3" id="KW-1185">Reference proteome</keyword>
<evidence type="ECO:0000313" key="2">
    <source>
        <dbReference type="EMBL" id="CCB80472.1"/>
    </source>
</evidence>
<protein>
    <submittedName>
        <fullName evidence="2">Uncharacterized protein</fullName>
    </submittedName>
</protein>
<organism evidence="2 3">
    <name type="scientific">Helicobacter bizzozeronii (strain CIII-1)</name>
    <dbReference type="NCBI Taxonomy" id="1002804"/>
    <lineage>
        <taxon>Bacteria</taxon>
        <taxon>Pseudomonadati</taxon>
        <taxon>Campylobacterota</taxon>
        <taxon>Epsilonproteobacteria</taxon>
        <taxon>Campylobacterales</taxon>
        <taxon>Helicobacteraceae</taxon>
        <taxon>Helicobacter</taxon>
    </lineage>
</organism>
<name>F8KUB9_HELBC</name>
<proteinExistence type="predicted"/>
<accession>F8KUB9</accession>
<dbReference type="HOGENOM" id="CLU_3217026_0_0_7"/>
<evidence type="ECO:0000256" key="1">
    <source>
        <dbReference type="SAM" id="Phobius"/>
    </source>
</evidence>
<keyword evidence="1" id="KW-1133">Transmembrane helix</keyword>
<reference evidence="2 3" key="1">
    <citation type="journal article" date="2011" name="J. Bacteriol.">
        <title>Genome sequence of Helicobacter bizzozeronii strain CIII-1, an isolate from human gastric mucosa.</title>
        <authorList>
            <person name="Schott T."/>
            <person name="Rossi M."/>
            <person name="Hanninen M.L."/>
        </authorList>
    </citation>
    <scope>NUCLEOTIDE SEQUENCE [LARGE SCALE GENOMIC DNA]</scope>
    <source>
        <strain evidence="2 3">CIII-1</strain>
    </source>
</reference>
<gene>
    <name evidence="2" type="ordered locus">HBZC1_14860</name>
</gene>
<dbReference type="AlphaFoldDB" id="F8KUB9"/>
<dbReference type="KEGG" id="hbi:HBZC1_14860"/>
<feature type="transmembrane region" description="Helical" evidence="1">
    <location>
        <begin position="12"/>
        <end position="43"/>
    </location>
</feature>
<evidence type="ECO:0000313" key="3">
    <source>
        <dbReference type="Proteomes" id="UP000008387"/>
    </source>
</evidence>
<keyword evidence="1" id="KW-0812">Transmembrane</keyword>
<sequence length="44" mass="4873">MLESSEIALGCFYGMGICIVFGKIAVYDAFIGLELLYVFLVLLH</sequence>
<dbReference type="Proteomes" id="UP000008387">
    <property type="component" value="Chromosome"/>
</dbReference>